<dbReference type="InterPro" id="IPR029069">
    <property type="entry name" value="HotDog_dom_sf"/>
</dbReference>
<evidence type="ECO:0008006" key="3">
    <source>
        <dbReference type="Google" id="ProtNLM"/>
    </source>
</evidence>
<name>A0ABQ0DPB7_9EUKA</name>
<dbReference type="Proteomes" id="UP001628156">
    <property type="component" value="Unassembled WGS sequence"/>
</dbReference>
<reference evidence="1 2" key="1">
    <citation type="journal article" date="2019" name="PLoS Negl. Trop. Dis.">
        <title>Whole genome sequencing of Entamoeba nuttalli reveals mammalian host-related molecular signatures and a novel octapeptide-repeat surface protein.</title>
        <authorList>
            <person name="Tanaka M."/>
            <person name="Makiuchi T."/>
            <person name="Komiyama T."/>
            <person name="Shiina T."/>
            <person name="Osaki K."/>
            <person name="Tachibana H."/>
        </authorList>
    </citation>
    <scope>NUCLEOTIDE SEQUENCE [LARGE SCALE GENOMIC DNA]</scope>
    <source>
        <strain evidence="1 2">P19-061405</strain>
    </source>
</reference>
<dbReference type="EMBL" id="BAAFRS010000216">
    <property type="protein sequence ID" value="GAB1224699.1"/>
    <property type="molecule type" value="Genomic_DNA"/>
</dbReference>
<evidence type="ECO:0000313" key="1">
    <source>
        <dbReference type="EMBL" id="GAB1224699.1"/>
    </source>
</evidence>
<protein>
    <recommendedName>
        <fullName evidence="3">Acyl-CoA hydrolase</fullName>
    </recommendedName>
</protein>
<accession>A0ABQ0DPB7</accession>
<gene>
    <name evidence="1" type="ORF">ENUP19_0216G0013</name>
</gene>
<organism evidence="1 2">
    <name type="scientific">Entamoeba nuttalli</name>
    <dbReference type="NCBI Taxonomy" id="412467"/>
    <lineage>
        <taxon>Eukaryota</taxon>
        <taxon>Amoebozoa</taxon>
        <taxon>Evosea</taxon>
        <taxon>Archamoebae</taxon>
        <taxon>Mastigamoebida</taxon>
        <taxon>Entamoebidae</taxon>
        <taxon>Entamoeba</taxon>
    </lineage>
</organism>
<proteinExistence type="predicted"/>
<comment type="caution">
    <text evidence="1">The sequence shown here is derived from an EMBL/GenBank/DDBJ whole genome shotgun (WGS) entry which is preliminary data.</text>
</comment>
<dbReference type="Gene3D" id="3.10.129.10">
    <property type="entry name" value="Hotdog Thioesterase"/>
    <property type="match status" value="1"/>
</dbReference>
<dbReference type="SUPFAM" id="SSF54637">
    <property type="entry name" value="Thioesterase/thiol ester dehydrase-isomerase"/>
    <property type="match status" value="1"/>
</dbReference>
<sequence>MTTTKPHVQLRLVRPEALNPSQHLFAGTASSWFVEECYLCAVFNFPHCHFVCRTVKNLEMVAPVNVGDVLCYSGTCEIGKTSIVVDMVVSRQNDNKVVTKGQVVFVNINSEGKATPHNIVLQ</sequence>
<evidence type="ECO:0000313" key="2">
    <source>
        <dbReference type="Proteomes" id="UP001628156"/>
    </source>
</evidence>
<keyword evidence="2" id="KW-1185">Reference proteome</keyword>